<accession>A0A1F5SE72</accession>
<dbReference type="GO" id="GO:0046872">
    <property type="term" value="F:metal ion binding"/>
    <property type="evidence" value="ECO:0007669"/>
    <property type="project" value="UniProtKB-KW"/>
</dbReference>
<dbReference type="GO" id="GO:0003824">
    <property type="term" value="F:catalytic activity"/>
    <property type="evidence" value="ECO:0007669"/>
    <property type="project" value="InterPro"/>
</dbReference>
<evidence type="ECO:0000256" key="4">
    <source>
        <dbReference type="ARBA" id="ARBA00023014"/>
    </source>
</evidence>
<dbReference type="AlphaFoldDB" id="A0A1F5SE72"/>
<comment type="caution">
    <text evidence="6">The sequence shown here is derived from an EMBL/GenBank/DDBJ whole genome shotgun (WGS) entry which is preliminary data.</text>
</comment>
<dbReference type="CDD" id="cd01335">
    <property type="entry name" value="Radical_SAM"/>
    <property type="match status" value="1"/>
</dbReference>
<dbReference type="InterPro" id="IPR050377">
    <property type="entry name" value="Radical_SAM_PqqE_MftC-like"/>
</dbReference>
<dbReference type="EMBL" id="MFGB01000024">
    <property type="protein sequence ID" value="OGF24987.1"/>
    <property type="molecule type" value="Genomic_DNA"/>
</dbReference>
<keyword evidence="3" id="KW-0408">Iron</keyword>
<sequence length="317" mass="35767">MKNQNIKKKKNNDGLGKIECLIIFKCNCRCIMCSTGLQIDRNIGNNDYRSSMPFKEIVKDIDRAVKTNARGIAFSGGEPNLRRDLPMLVEYAKSVGLKHIEVQSNGRIYAYRDYCEKLIKSGVTNFVISFHSHIEAVHDKIMGVPGTYRQVVEGIKNLNDLGKKVYINIVLTKLNYGHLEEHVAYLVKNFDIQELRFTMVMLEGNVNDDPRGIVPPMSEVGPHIGKAIDIAKGKAACFIYNMVPCLVPGYEAYVNDLGQLDTLLIGPEFESSLDEERKGKKVKAAACEKCRYNKACYGIWKKYADLYGLDELKPMKP</sequence>
<dbReference type="Pfam" id="PF04055">
    <property type="entry name" value="Radical_SAM"/>
    <property type="match status" value="1"/>
</dbReference>
<dbReference type="PANTHER" id="PTHR11228:SF34">
    <property type="entry name" value="TUNGSTEN-CONTAINING ALDEHYDE FERREDOXIN OXIDOREDUCTASE COFACTOR MODIFYING PROTEIN"/>
    <property type="match status" value="1"/>
</dbReference>
<dbReference type="GO" id="GO:0051536">
    <property type="term" value="F:iron-sulfur cluster binding"/>
    <property type="evidence" value="ECO:0007669"/>
    <property type="project" value="UniProtKB-KW"/>
</dbReference>
<dbReference type="Gene3D" id="3.20.20.70">
    <property type="entry name" value="Aldolase class I"/>
    <property type="match status" value="1"/>
</dbReference>
<keyword evidence="4" id="KW-0411">Iron-sulfur</keyword>
<organism evidence="6 7">
    <name type="scientific">Candidatus Falkowbacteria bacterium RIFOXYA2_FULL_47_19</name>
    <dbReference type="NCBI Taxonomy" id="1797994"/>
    <lineage>
        <taxon>Bacteria</taxon>
        <taxon>Candidatus Falkowiibacteriota</taxon>
    </lineage>
</organism>
<evidence type="ECO:0000256" key="3">
    <source>
        <dbReference type="ARBA" id="ARBA00023004"/>
    </source>
</evidence>
<name>A0A1F5SE72_9BACT</name>
<dbReference type="PROSITE" id="PS51918">
    <property type="entry name" value="RADICAL_SAM"/>
    <property type="match status" value="1"/>
</dbReference>
<dbReference type="InterPro" id="IPR058240">
    <property type="entry name" value="rSAM_sf"/>
</dbReference>
<evidence type="ECO:0000256" key="1">
    <source>
        <dbReference type="ARBA" id="ARBA00022691"/>
    </source>
</evidence>
<dbReference type="InterPro" id="IPR007197">
    <property type="entry name" value="rSAM"/>
</dbReference>
<dbReference type="STRING" id="1797994.A2227_08030"/>
<dbReference type="SUPFAM" id="SSF102114">
    <property type="entry name" value="Radical SAM enzymes"/>
    <property type="match status" value="1"/>
</dbReference>
<dbReference type="Proteomes" id="UP000178367">
    <property type="component" value="Unassembled WGS sequence"/>
</dbReference>
<dbReference type="SFLD" id="SFLDS00029">
    <property type="entry name" value="Radical_SAM"/>
    <property type="match status" value="1"/>
</dbReference>
<evidence type="ECO:0000259" key="5">
    <source>
        <dbReference type="PROSITE" id="PS51918"/>
    </source>
</evidence>
<dbReference type="InterPro" id="IPR013785">
    <property type="entry name" value="Aldolase_TIM"/>
</dbReference>
<gene>
    <name evidence="6" type="ORF">A2227_08030</name>
</gene>
<keyword evidence="1" id="KW-0949">S-adenosyl-L-methionine</keyword>
<evidence type="ECO:0000256" key="2">
    <source>
        <dbReference type="ARBA" id="ARBA00022723"/>
    </source>
</evidence>
<dbReference type="SFLD" id="SFLDG01067">
    <property type="entry name" value="SPASM/twitch_domain_containing"/>
    <property type="match status" value="1"/>
</dbReference>
<keyword evidence="2" id="KW-0479">Metal-binding</keyword>
<dbReference type="PANTHER" id="PTHR11228">
    <property type="entry name" value="RADICAL SAM DOMAIN PROTEIN"/>
    <property type="match status" value="1"/>
</dbReference>
<protein>
    <recommendedName>
        <fullName evidence="5">Radical SAM core domain-containing protein</fullName>
    </recommendedName>
</protein>
<reference evidence="6 7" key="1">
    <citation type="journal article" date="2016" name="Nat. Commun.">
        <title>Thousands of microbial genomes shed light on interconnected biogeochemical processes in an aquifer system.</title>
        <authorList>
            <person name="Anantharaman K."/>
            <person name="Brown C.T."/>
            <person name="Hug L.A."/>
            <person name="Sharon I."/>
            <person name="Castelle C.J."/>
            <person name="Probst A.J."/>
            <person name="Thomas B.C."/>
            <person name="Singh A."/>
            <person name="Wilkins M.J."/>
            <person name="Karaoz U."/>
            <person name="Brodie E.L."/>
            <person name="Williams K.H."/>
            <person name="Hubbard S.S."/>
            <person name="Banfield J.F."/>
        </authorList>
    </citation>
    <scope>NUCLEOTIDE SEQUENCE [LARGE SCALE GENOMIC DNA]</scope>
</reference>
<proteinExistence type="predicted"/>
<evidence type="ECO:0000313" key="7">
    <source>
        <dbReference type="Proteomes" id="UP000178367"/>
    </source>
</evidence>
<evidence type="ECO:0000313" key="6">
    <source>
        <dbReference type="EMBL" id="OGF24987.1"/>
    </source>
</evidence>
<feature type="domain" description="Radical SAM core" evidence="5">
    <location>
        <begin position="12"/>
        <end position="231"/>
    </location>
</feature>